<dbReference type="SUPFAM" id="SSF52096">
    <property type="entry name" value="ClpP/crotonase"/>
    <property type="match status" value="1"/>
</dbReference>
<dbReference type="SMART" id="SM00245">
    <property type="entry name" value="TSPc"/>
    <property type="match status" value="1"/>
</dbReference>
<dbReference type="EMBL" id="SODV01000001">
    <property type="protein sequence ID" value="TDX02115.1"/>
    <property type="molecule type" value="Genomic_DNA"/>
</dbReference>
<dbReference type="Proteomes" id="UP000294498">
    <property type="component" value="Unassembled WGS sequence"/>
</dbReference>
<evidence type="ECO:0000313" key="2">
    <source>
        <dbReference type="EMBL" id="TDX02115.1"/>
    </source>
</evidence>
<dbReference type="InterPro" id="IPR029045">
    <property type="entry name" value="ClpP/crotonase-like_dom_sf"/>
</dbReference>
<reference evidence="2 3" key="1">
    <citation type="submission" date="2019-03" db="EMBL/GenBank/DDBJ databases">
        <title>Genomic Encyclopedia of Type Strains, Phase IV (KMG-IV): sequencing the most valuable type-strain genomes for metagenomic binning, comparative biology and taxonomic classification.</title>
        <authorList>
            <person name="Goeker M."/>
        </authorList>
    </citation>
    <scope>NUCLEOTIDE SEQUENCE [LARGE SCALE GENOMIC DNA]</scope>
    <source>
        <strain evidence="2 3">DSM 100059</strain>
    </source>
</reference>
<sequence length="434" mass="48625">MRSLFLLSLLILAEYARPQTPPYDPARLYSKEALKRDLRFLQANLEKTHPGIYRYIAKPTLDGFFDSLDHAITGPMTDQAFLSLVTLLNSNIRNGHTMFLPGDSAMAFFYQSERHFPLLVHYSRGKLTVVENYSTDSTIQPGMSILTINGTSASSIMEQLLSRQVRDGYNETYPAWILNHYFSAQYSFVVGHPDAFTLELENGAGERTIKRIPSLTRDSVHYFRQIRYATNSEPIFFQVKENAAVLTIKTFDPDVLQDYKKVFDSVFSLLQQHLTRNLILDLRDNQGGDFPPGKDLLSFVALHPCRFLVDGKEACTIQPSAIHFTGKLFVLINGGSFSSTAIVCTCLKRDRRAVFIGEETGGNAHIIAGDPEEFVLPQTKIRAEIPTVTYRISAGVNDGHGVLPDYPVTTTIDDIIAGRDPSMELAMKLVEGNQ</sequence>
<dbReference type="GO" id="GO:0004175">
    <property type="term" value="F:endopeptidase activity"/>
    <property type="evidence" value="ECO:0007669"/>
    <property type="project" value="TreeGrafter"/>
</dbReference>
<gene>
    <name evidence="2" type="ORF">EDB95_3165</name>
</gene>
<organism evidence="2 3">
    <name type="scientific">Dinghuibacter silviterrae</name>
    <dbReference type="NCBI Taxonomy" id="1539049"/>
    <lineage>
        <taxon>Bacteria</taxon>
        <taxon>Pseudomonadati</taxon>
        <taxon>Bacteroidota</taxon>
        <taxon>Chitinophagia</taxon>
        <taxon>Chitinophagales</taxon>
        <taxon>Chitinophagaceae</taxon>
        <taxon>Dinghuibacter</taxon>
    </lineage>
</organism>
<dbReference type="GO" id="GO:0007165">
    <property type="term" value="P:signal transduction"/>
    <property type="evidence" value="ECO:0007669"/>
    <property type="project" value="TreeGrafter"/>
</dbReference>
<proteinExistence type="predicted"/>
<keyword evidence="3" id="KW-1185">Reference proteome</keyword>
<dbReference type="InterPro" id="IPR005151">
    <property type="entry name" value="Tail-specific_protease"/>
</dbReference>
<keyword evidence="2" id="KW-0645">Protease</keyword>
<dbReference type="GO" id="GO:0030288">
    <property type="term" value="C:outer membrane-bounded periplasmic space"/>
    <property type="evidence" value="ECO:0007669"/>
    <property type="project" value="TreeGrafter"/>
</dbReference>
<dbReference type="GO" id="GO:0006508">
    <property type="term" value="P:proteolysis"/>
    <property type="evidence" value="ECO:0007669"/>
    <property type="project" value="UniProtKB-KW"/>
</dbReference>
<keyword evidence="2" id="KW-0378">Hydrolase</keyword>
<dbReference type="AlphaFoldDB" id="A0A4R8DX55"/>
<comment type="caution">
    <text evidence="2">The sequence shown here is derived from an EMBL/GenBank/DDBJ whole genome shotgun (WGS) entry which is preliminary data.</text>
</comment>
<evidence type="ECO:0000259" key="1">
    <source>
        <dbReference type="SMART" id="SM00245"/>
    </source>
</evidence>
<dbReference type="OrthoDB" id="5480566at2"/>
<dbReference type="PANTHER" id="PTHR32060:SF30">
    <property type="entry name" value="CARBOXY-TERMINAL PROCESSING PROTEASE CTPA"/>
    <property type="match status" value="1"/>
</dbReference>
<dbReference type="GO" id="GO:0008236">
    <property type="term" value="F:serine-type peptidase activity"/>
    <property type="evidence" value="ECO:0007669"/>
    <property type="project" value="InterPro"/>
</dbReference>
<evidence type="ECO:0000313" key="3">
    <source>
        <dbReference type="Proteomes" id="UP000294498"/>
    </source>
</evidence>
<dbReference type="Gene3D" id="3.90.226.10">
    <property type="entry name" value="2-enoyl-CoA Hydratase, Chain A, domain 1"/>
    <property type="match status" value="1"/>
</dbReference>
<dbReference type="PANTHER" id="PTHR32060">
    <property type="entry name" value="TAIL-SPECIFIC PROTEASE"/>
    <property type="match status" value="1"/>
</dbReference>
<accession>A0A4R8DX55</accession>
<dbReference type="RefSeq" id="WP_133994741.1">
    <property type="nucleotide sequence ID" value="NZ_SODV01000001.1"/>
</dbReference>
<protein>
    <submittedName>
        <fullName evidence="2">C-terminal processing protease CtpA/Prc</fullName>
    </submittedName>
</protein>
<name>A0A4R8DX55_9BACT</name>
<dbReference type="Pfam" id="PF03572">
    <property type="entry name" value="Peptidase_S41"/>
    <property type="match status" value="1"/>
</dbReference>
<feature type="domain" description="Tail specific protease" evidence="1">
    <location>
        <begin position="218"/>
        <end position="409"/>
    </location>
</feature>